<keyword evidence="2" id="KW-1185">Reference proteome</keyword>
<organism evidence="1 2">
    <name type="scientific">Macroventuria anomochaeta</name>
    <dbReference type="NCBI Taxonomy" id="301207"/>
    <lineage>
        <taxon>Eukaryota</taxon>
        <taxon>Fungi</taxon>
        <taxon>Dikarya</taxon>
        <taxon>Ascomycota</taxon>
        <taxon>Pezizomycotina</taxon>
        <taxon>Dothideomycetes</taxon>
        <taxon>Pleosporomycetidae</taxon>
        <taxon>Pleosporales</taxon>
        <taxon>Pleosporineae</taxon>
        <taxon>Didymellaceae</taxon>
        <taxon>Macroventuria</taxon>
    </lineage>
</organism>
<dbReference type="EMBL" id="MU006720">
    <property type="protein sequence ID" value="KAF2626518.1"/>
    <property type="molecule type" value="Genomic_DNA"/>
</dbReference>
<accession>A0ACB6RXR7</accession>
<comment type="caution">
    <text evidence="1">The sequence shown here is derived from an EMBL/GenBank/DDBJ whole genome shotgun (WGS) entry which is preliminary data.</text>
</comment>
<evidence type="ECO:0000313" key="1">
    <source>
        <dbReference type="EMBL" id="KAF2626518.1"/>
    </source>
</evidence>
<proteinExistence type="predicted"/>
<gene>
    <name evidence="1" type="ORF">BU25DRAFT_89460</name>
</gene>
<name>A0ACB6RXR7_9PLEO</name>
<reference evidence="1" key="1">
    <citation type="journal article" date="2020" name="Stud. Mycol.">
        <title>101 Dothideomycetes genomes: a test case for predicting lifestyles and emergence of pathogens.</title>
        <authorList>
            <person name="Haridas S."/>
            <person name="Albert R."/>
            <person name="Binder M."/>
            <person name="Bloem J."/>
            <person name="Labutti K."/>
            <person name="Salamov A."/>
            <person name="Andreopoulos B."/>
            <person name="Baker S."/>
            <person name="Barry K."/>
            <person name="Bills G."/>
            <person name="Bluhm B."/>
            <person name="Cannon C."/>
            <person name="Castanera R."/>
            <person name="Culley D."/>
            <person name="Daum C."/>
            <person name="Ezra D."/>
            <person name="Gonzalez J."/>
            <person name="Henrissat B."/>
            <person name="Kuo A."/>
            <person name="Liang C."/>
            <person name="Lipzen A."/>
            <person name="Lutzoni F."/>
            <person name="Magnuson J."/>
            <person name="Mondo S."/>
            <person name="Nolan M."/>
            <person name="Ohm R."/>
            <person name="Pangilinan J."/>
            <person name="Park H.-J."/>
            <person name="Ramirez L."/>
            <person name="Alfaro M."/>
            <person name="Sun H."/>
            <person name="Tritt A."/>
            <person name="Yoshinaga Y."/>
            <person name="Zwiers L.-H."/>
            <person name="Turgeon B."/>
            <person name="Goodwin S."/>
            <person name="Spatafora J."/>
            <person name="Crous P."/>
            <person name="Grigoriev I."/>
        </authorList>
    </citation>
    <scope>NUCLEOTIDE SEQUENCE</scope>
    <source>
        <strain evidence="1">CBS 525.71</strain>
    </source>
</reference>
<protein>
    <submittedName>
        <fullName evidence="1">DHH phosphoesterase</fullName>
    </submittedName>
</protein>
<dbReference type="Proteomes" id="UP000799754">
    <property type="component" value="Unassembled WGS sequence"/>
</dbReference>
<sequence length="432" mass="48050">MAAPRNSLRGFLTHAKSALRSAISSNQKVTLVIGNESADLDSMTCQILYAYVRSMAPPKNAFTPLYLPVTNIPASGISMRPEFLAVFKHANIEPAHLITLDDLPALSEIQARLKPENTKWILVDHNALQGQLGKIYSSRVQGVIDHHDDEGRVPKNTGDEPRIIEKSGSCTSLITDYIRPTWDMLSGSALSSGAAHAQGDSMSDDDAVVKQWDASVAQLALASILIDTSNLQDKNKTTDHDRKAVEYLETKILLCPQLVTSFDRTAFYEAIDAAKKDIGPLKLQDILQKDYKEWDQDDGQKLGISSIVKPISFLKNKADEEASSSSPKAFLEQLQSFAKDHSLDLYSIMTTSTSQGGDFQRELLVWAFNDKAASWARSFAENSREELGLEDWDGDEDVASSEGHGQWRRVWWQRQVQHSRKRVAPLLRQAHS</sequence>
<evidence type="ECO:0000313" key="2">
    <source>
        <dbReference type="Proteomes" id="UP000799754"/>
    </source>
</evidence>